<sequence length="124" mass="14128">METAEVKKRLGICRASLATVQIEVVSIFFTSFSAKTDHSLNTSKRLWKAPENVRVVPKAASLNMDALNFRIIARYTCIRNETMNFLKSLVLLSSRTHFLLVSSRESLISTEQKYWAKSAFKLLI</sequence>
<evidence type="ECO:0000313" key="1">
    <source>
        <dbReference type="EMBL" id="AGE95484.1"/>
    </source>
</evidence>
<gene>
    <name evidence="1" type="ORF">ECU05_0130</name>
</gene>
<proteinExistence type="predicted"/>
<dbReference type="AlphaFoldDB" id="M1JJA3"/>
<name>M1JJA3_ENCCN</name>
<dbReference type="EMBL" id="KC513607">
    <property type="protein sequence ID" value="AGE95484.1"/>
    <property type="molecule type" value="Genomic_DNA"/>
</dbReference>
<accession>M1JJA3</accession>
<reference evidence="1" key="1">
    <citation type="journal article" date="2013" name="Eukaryot. Cell">
        <title>Extremely Reduced Levels of Heterozygosity in the Vertebrate Pathogen Encephalitozoon cuniculi.</title>
        <authorList>
            <person name="Selman M."/>
            <person name="Sak B."/>
            <person name="Kvac M."/>
            <person name="Farinelli L."/>
            <person name="Weiss L.M."/>
            <person name="Corradi N."/>
        </authorList>
    </citation>
    <scope>NUCLEOTIDE SEQUENCE</scope>
</reference>
<protein>
    <submittedName>
        <fullName evidence="1">Uncharacterized protein</fullName>
    </submittedName>
</protein>
<organism evidence="1">
    <name type="scientific">Encephalitozoon cuniculi</name>
    <name type="common">Microsporidian parasite</name>
    <dbReference type="NCBI Taxonomy" id="6035"/>
    <lineage>
        <taxon>Eukaryota</taxon>
        <taxon>Fungi</taxon>
        <taxon>Fungi incertae sedis</taxon>
        <taxon>Microsporidia</taxon>
        <taxon>Unikaryonidae</taxon>
        <taxon>Encephalitozoon</taxon>
    </lineage>
</organism>